<dbReference type="Pfam" id="PF14246">
    <property type="entry name" value="TetR_C_7"/>
    <property type="match status" value="1"/>
</dbReference>
<dbReference type="InterPro" id="IPR009057">
    <property type="entry name" value="Homeodomain-like_sf"/>
</dbReference>
<dbReference type="PRINTS" id="PR00455">
    <property type="entry name" value="HTHTETR"/>
</dbReference>
<dbReference type="Gene3D" id="1.10.10.60">
    <property type="entry name" value="Homeodomain-like"/>
    <property type="match status" value="1"/>
</dbReference>
<dbReference type="InterPro" id="IPR039536">
    <property type="entry name" value="TetR_C_Proteobacteria"/>
</dbReference>
<keyword evidence="6" id="KW-1185">Reference proteome</keyword>
<accession>A0ABU0YIE8</accession>
<feature type="domain" description="HTH tetR-type" evidence="4">
    <location>
        <begin position="22"/>
        <end position="82"/>
    </location>
</feature>
<evidence type="ECO:0000256" key="2">
    <source>
        <dbReference type="PROSITE-ProRule" id="PRU00335"/>
    </source>
</evidence>
<comment type="caution">
    <text evidence="5">The sequence shown here is derived from an EMBL/GenBank/DDBJ whole genome shotgun (WGS) entry which is preliminary data.</text>
</comment>
<sequence>MSSALAPEALTTGPGPSAGRRPEKTEAILDAAGHLFREHGYGAVSMDQIAREAGVSKATVYAHFESKDRLFAAMIHGACRAYAEGLMPAATEMEDVRAALTRICREIERFLLAPKTLGIYRVIMAEGPRFPELVQSFIEAGPLPFRKMLAEFFEAANRRGALKVPNPQLAAHQLVWLVRGPLYLERMLNLKQPLWDEQSVDEVVAGAVDMFMKGYAPDARD</sequence>
<dbReference type="PROSITE" id="PS01081">
    <property type="entry name" value="HTH_TETR_1"/>
    <property type="match status" value="1"/>
</dbReference>
<evidence type="ECO:0000256" key="1">
    <source>
        <dbReference type="ARBA" id="ARBA00023125"/>
    </source>
</evidence>
<dbReference type="Gene3D" id="1.10.357.10">
    <property type="entry name" value="Tetracycline Repressor, domain 2"/>
    <property type="match status" value="1"/>
</dbReference>
<dbReference type="Pfam" id="PF00440">
    <property type="entry name" value="TetR_N"/>
    <property type="match status" value="1"/>
</dbReference>
<organism evidence="5 6">
    <name type="scientific">Dongia sedimenti</name>
    <dbReference type="NCBI Taxonomy" id="3064282"/>
    <lineage>
        <taxon>Bacteria</taxon>
        <taxon>Pseudomonadati</taxon>
        <taxon>Pseudomonadota</taxon>
        <taxon>Alphaproteobacteria</taxon>
        <taxon>Rhodospirillales</taxon>
        <taxon>Dongiaceae</taxon>
        <taxon>Dongia</taxon>
    </lineage>
</organism>
<feature type="region of interest" description="Disordered" evidence="3">
    <location>
        <begin position="1"/>
        <end position="22"/>
    </location>
</feature>
<dbReference type="Proteomes" id="UP001230156">
    <property type="component" value="Unassembled WGS sequence"/>
</dbReference>
<feature type="DNA-binding region" description="H-T-H motif" evidence="2">
    <location>
        <begin position="45"/>
        <end position="64"/>
    </location>
</feature>
<dbReference type="SUPFAM" id="SSF48498">
    <property type="entry name" value="Tetracyclin repressor-like, C-terminal domain"/>
    <property type="match status" value="1"/>
</dbReference>
<evidence type="ECO:0000259" key="4">
    <source>
        <dbReference type="PROSITE" id="PS50977"/>
    </source>
</evidence>
<dbReference type="RefSeq" id="WP_379954894.1">
    <property type="nucleotide sequence ID" value="NZ_JAUYVI010000002.1"/>
</dbReference>
<dbReference type="PROSITE" id="PS50977">
    <property type="entry name" value="HTH_TETR_2"/>
    <property type="match status" value="1"/>
</dbReference>
<evidence type="ECO:0000313" key="5">
    <source>
        <dbReference type="EMBL" id="MDQ7247492.1"/>
    </source>
</evidence>
<dbReference type="InterPro" id="IPR001647">
    <property type="entry name" value="HTH_TetR"/>
</dbReference>
<proteinExistence type="predicted"/>
<dbReference type="SUPFAM" id="SSF46689">
    <property type="entry name" value="Homeodomain-like"/>
    <property type="match status" value="1"/>
</dbReference>
<dbReference type="InterPro" id="IPR036271">
    <property type="entry name" value="Tet_transcr_reg_TetR-rel_C_sf"/>
</dbReference>
<dbReference type="PANTHER" id="PTHR30055:SF146">
    <property type="entry name" value="HTH-TYPE TRANSCRIPTIONAL DUAL REGULATOR CECR"/>
    <property type="match status" value="1"/>
</dbReference>
<evidence type="ECO:0000256" key="3">
    <source>
        <dbReference type="SAM" id="MobiDB-lite"/>
    </source>
</evidence>
<keyword evidence="1 2" id="KW-0238">DNA-binding</keyword>
<protein>
    <submittedName>
        <fullName evidence="5">TetR/AcrR family transcriptional regulator</fullName>
    </submittedName>
</protein>
<dbReference type="PANTHER" id="PTHR30055">
    <property type="entry name" value="HTH-TYPE TRANSCRIPTIONAL REGULATOR RUTR"/>
    <property type="match status" value="1"/>
</dbReference>
<reference evidence="6" key="1">
    <citation type="submission" date="2023-08" db="EMBL/GenBank/DDBJ databases">
        <title>Rhodospirillaceae gen. nov., a novel taxon isolated from the Yangtze River Yuezi River estuary sludge.</title>
        <authorList>
            <person name="Ruan L."/>
        </authorList>
    </citation>
    <scope>NUCLEOTIDE SEQUENCE [LARGE SCALE GENOMIC DNA]</scope>
    <source>
        <strain evidence="6">R-7</strain>
    </source>
</reference>
<dbReference type="InterPro" id="IPR050109">
    <property type="entry name" value="HTH-type_TetR-like_transc_reg"/>
</dbReference>
<dbReference type="EMBL" id="JAUYVI010000002">
    <property type="protein sequence ID" value="MDQ7247492.1"/>
    <property type="molecule type" value="Genomic_DNA"/>
</dbReference>
<dbReference type="InterPro" id="IPR023772">
    <property type="entry name" value="DNA-bd_HTH_TetR-type_CS"/>
</dbReference>
<name>A0ABU0YIE8_9PROT</name>
<evidence type="ECO:0000313" key="6">
    <source>
        <dbReference type="Proteomes" id="UP001230156"/>
    </source>
</evidence>
<gene>
    <name evidence="5" type="ORF">Q8A70_07425</name>
</gene>